<evidence type="ECO:0000313" key="1">
    <source>
        <dbReference type="EMBL" id="KRQ86151.1"/>
    </source>
</evidence>
<keyword evidence="2" id="KW-1185">Reference proteome</keyword>
<dbReference type="AlphaFoldDB" id="A0A0R3JRN3"/>
<dbReference type="RefSeq" id="WP_152978240.1">
    <property type="nucleotide sequence ID" value="NZ_LKHP01000015.1"/>
</dbReference>
<dbReference type="STRING" id="908809.ABG79_02103"/>
<evidence type="ECO:0008006" key="3">
    <source>
        <dbReference type="Google" id="ProtNLM"/>
    </source>
</evidence>
<reference evidence="1 2" key="1">
    <citation type="submission" date="2015-09" db="EMBL/GenBank/DDBJ databases">
        <title>Draft genome sequence of a Caloramator mitchellensis, a moderate thermophile from the Great Artesian Basin of Australia.</title>
        <authorList>
            <person name="Patel B.K."/>
        </authorList>
    </citation>
    <scope>NUCLEOTIDE SEQUENCE [LARGE SCALE GENOMIC DNA]</scope>
    <source>
        <strain evidence="1 2">VF08</strain>
    </source>
</reference>
<evidence type="ECO:0000313" key="2">
    <source>
        <dbReference type="Proteomes" id="UP000052015"/>
    </source>
</evidence>
<name>A0A0R3JRN3_CALMK</name>
<dbReference type="OrthoDB" id="1707754at2"/>
<dbReference type="EMBL" id="LKHP01000015">
    <property type="protein sequence ID" value="KRQ86151.1"/>
    <property type="molecule type" value="Genomic_DNA"/>
</dbReference>
<gene>
    <name evidence="1" type="ORF">ABG79_02103</name>
</gene>
<proteinExistence type="predicted"/>
<sequence>MTNINCSANCVYEQDGKCTLDHVSITQNVLHQGTECAYFTQRKNPPSKNKPAK</sequence>
<protein>
    <recommendedName>
        <fullName evidence="3">DUF1540 domain-containing protein</fullName>
    </recommendedName>
</protein>
<organism evidence="1 2">
    <name type="scientific">Caloramator mitchellensis</name>
    <dbReference type="NCBI Taxonomy" id="908809"/>
    <lineage>
        <taxon>Bacteria</taxon>
        <taxon>Bacillati</taxon>
        <taxon>Bacillota</taxon>
        <taxon>Clostridia</taxon>
        <taxon>Eubacteriales</taxon>
        <taxon>Clostridiaceae</taxon>
        <taxon>Caloramator</taxon>
    </lineage>
</organism>
<accession>A0A0R3JRN3</accession>
<dbReference type="Proteomes" id="UP000052015">
    <property type="component" value="Unassembled WGS sequence"/>
</dbReference>
<comment type="caution">
    <text evidence="1">The sequence shown here is derived from an EMBL/GenBank/DDBJ whole genome shotgun (WGS) entry which is preliminary data.</text>
</comment>